<gene>
    <name evidence="4" type="ORF">UFOPK2809_00003</name>
    <name evidence="5" type="ORF">UFOPK4092_00592</name>
</gene>
<reference evidence="4" key="1">
    <citation type="submission" date="2020-05" db="EMBL/GenBank/DDBJ databases">
        <authorList>
            <person name="Chiriac C."/>
            <person name="Salcher M."/>
            <person name="Ghai R."/>
            <person name="Kavagutti S V."/>
        </authorList>
    </citation>
    <scope>NUCLEOTIDE SEQUENCE</scope>
</reference>
<evidence type="ECO:0000256" key="1">
    <source>
        <dbReference type="ARBA" id="ARBA00023002"/>
    </source>
</evidence>
<dbReference type="InterPro" id="IPR036291">
    <property type="entry name" value="NAD(P)-bd_dom_sf"/>
</dbReference>
<evidence type="ECO:0000259" key="3">
    <source>
        <dbReference type="Pfam" id="PF22725"/>
    </source>
</evidence>
<accession>A0A6J6SL26</accession>
<evidence type="ECO:0000259" key="2">
    <source>
        <dbReference type="Pfam" id="PF01408"/>
    </source>
</evidence>
<dbReference type="Gene3D" id="3.30.360.10">
    <property type="entry name" value="Dihydrodipicolinate Reductase, domain 2"/>
    <property type="match status" value="1"/>
</dbReference>
<organism evidence="4">
    <name type="scientific">freshwater metagenome</name>
    <dbReference type="NCBI Taxonomy" id="449393"/>
    <lineage>
        <taxon>unclassified sequences</taxon>
        <taxon>metagenomes</taxon>
        <taxon>ecological metagenomes</taxon>
    </lineage>
</organism>
<dbReference type="PANTHER" id="PTHR43818:SF11">
    <property type="entry name" value="BCDNA.GH03377"/>
    <property type="match status" value="1"/>
</dbReference>
<proteinExistence type="predicted"/>
<evidence type="ECO:0000313" key="4">
    <source>
        <dbReference type="EMBL" id="CAB4735666.1"/>
    </source>
</evidence>
<dbReference type="SUPFAM" id="SSF55347">
    <property type="entry name" value="Glyceraldehyde-3-phosphate dehydrogenase-like, C-terminal domain"/>
    <property type="match status" value="1"/>
</dbReference>
<keyword evidence="1" id="KW-0560">Oxidoreductase</keyword>
<name>A0A6J6SL26_9ZZZZ</name>
<dbReference type="GO" id="GO:0000166">
    <property type="term" value="F:nucleotide binding"/>
    <property type="evidence" value="ECO:0007669"/>
    <property type="project" value="InterPro"/>
</dbReference>
<dbReference type="InterPro" id="IPR055170">
    <property type="entry name" value="GFO_IDH_MocA-like_dom"/>
</dbReference>
<dbReference type="SUPFAM" id="SSF51735">
    <property type="entry name" value="NAD(P)-binding Rossmann-fold domains"/>
    <property type="match status" value="1"/>
</dbReference>
<dbReference type="Pfam" id="PF22725">
    <property type="entry name" value="GFO_IDH_MocA_C3"/>
    <property type="match status" value="1"/>
</dbReference>
<dbReference type="InterPro" id="IPR050463">
    <property type="entry name" value="Gfo/Idh/MocA_oxidrdct_glycsds"/>
</dbReference>
<dbReference type="Gene3D" id="3.40.50.720">
    <property type="entry name" value="NAD(P)-binding Rossmann-like Domain"/>
    <property type="match status" value="1"/>
</dbReference>
<feature type="domain" description="Gfo/Idh/MocA-like oxidoreductase N-terminal" evidence="2">
    <location>
        <begin position="11"/>
        <end position="126"/>
    </location>
</feature>
<protein>
    <submittedName>
        <fullName evidence="4">Unannotated protein</fullName>
    </submittedName>
</protein>
<sequence length="369" mass="39448">MTKNSHGSRLTVGIIGIGNISETYLRNLTTLYADSIDVRGCADIVTGRSVEAAERWKLPKTYTSVADLLSDSAIEAVVVLTNPVSHFDVCLEAVRAGKHVYVEKPICATPTQARALLEQAQLFNVLVSSAPDTCFGSAQQLSLKVLKSGEIGKPVAGNAFMLCHGHERWHPNPGFFYAAGAGPLMDMGPYYLTAMIGMMGSVVSVQGSAQKTFPQREIQSLPLRGSSIEVEVPTHIVGVLTFEDGALATIVTSFDVWHSQTPHLEVHGTLGSISVPDPNRFAGAVRVRRAADENWEELSALGEEEVDLRGLGVVDLAQAIRQGIAPRLGGELGLHVLEVMAAIEKSAQLGSSVTIKSRAPERSLLLSDA</sequence>
<dbReference type="EMBL" id="CAEZZA010000001">
    <property type="protein sequence ID" value="CAB4735666.1"/>
    <property type="molecule type" value="Genomic_DNA"/>
</dbReference>
<dbReference type="GO" id="GO:0016491">
    <property type="term" value="F:oxidoreductase activity"/>
    <property type="evidence" value="ECO:0007669"/>
    <property type="project" value="UniProtKB-KW"/>
</dbReference>
<dbReference type="AlphaFoldDB" id="A0A6J6SL26"/>
<dbReference type="Pfam" id="PF01408">
    <property type="entry name" value="GFO_IDH_MocA"/>
    <property type="match status" value="1"/>
</dbReference>
<dbReference type="InterPro" id="IPR000683">
    <property type="entry name" value="Gfo/Idh/MocA-like_OxRdtase_N"/>
</dbReference>
<dbReference type="EMBL" id="CAFBPJ010000049">
    <property type="protein sequence ID" value="CAB5014873.1"/>
    <property type="molecule type" value="Genomic_DNA"/>
</dbReference>
<feature type="domain" description="GFO/IDH/MocA-like oxidoreductase" evidence="3">
    <location>
        <begin position="144"/>
        <end position="273"/>
    </location>
</feature>
<evidence type="ECO:0000313" key="5">
    <source>
        <dbReference type="EMBL" id="CAB5014873.1"/>
    </source>
</evidence>
<dbReference type="PANTHER" id="PTHR43818">
    <property type="entry name" value="BCDNA.GH03377"/>
    <property type="match status" value="1"/>
</dbReference>